<reference evidence="3 4" key="1">
    <citation type="submission" date="2006-03" db="EMBL/GenBank/DDBJ databases">
        <title>Complete sequence of Methylobacillus flagellatus KT.</title>
        <authorList>
            <consortium name="US DOE Joint Genome Institute"/>
            <person name="Copeland A."/>
            <person name="Lucas S."/>
            <person name="Lapidus A."/>
            <person name="Barry K."/>
            <person name="Detter J.C."/>
            <person name="Glavina del Rio T."/>
            <person name="Hammon N."/>
            <person name="Israni S."/>
            <person name="Dalin E."/>
            <person name="Tice H."/>
            <person name="Pitluck S."/>
            <person name="Brettin T."/>
            <person name="Bruce D."/>
            <person name="Han C."/>
            <person name="Tapia R."/>
            <person name="Saunders E."/>
            <person name="Gilna P."/>
            <person name="Schmutz J."/>
            <person name="Larimer F."/>
            <person name="Land M."/>
            <person name="Kyrpides N."/>
            <person name="Anderson I."/>
            <person name="Richardson P."/>
        </authorList>
    </citation>
    <scope>NUCLEOTIDE SEQUENCE [LARGE SCALE GENOMIC DNA]</scope>
    <source>
        <strain evidence="4">KT / ATCC 51484 / DSM 6875</strain>
    </source>
</reference>
<dbReference type="KEGG" id="mfa:Mfla_0169"/>
<dbReference type="PROSITE" id="PS51257">
    <property type="entry name" value="PROKAR_LIPOPROTEIN"/>
    <property type="match status" value="1"/>
</dbReference>
<keyword evidence="2 3" id="KW-0449">Lipoprotein</keyword>
<dbReference type="Proteomes" id="UP000002440">
    <property type="component" value="Chromosome"/>
</dbReference>
<dbReference type="GO" id="GO:0005886">
    <property type="term" value="C:plasma membrane"/>
    <property type="evidence" value="ECO:0007669"/>
    <property type="project" value="UniProtKB-SubCell"/>
</dbReference>
<comment type="similarity">
    <text evidence="1 2">Belongs to the outer membrane factor (OMF) (TC 1.B.17) family.</text>
</comment>
<dbReference type="NCBIfam" id="TIGR01845">
    <property type="entry name" value="outer_NodT"/>
    <property type="match status" value="1"/>
</dbReference>
<dbReference type="Gene3D" id="2.20.200.10">
    <property type="entry name" value="Outer membrane efflux proteins (OEP)"/>
    <property type="match status" value="1"/>
</dbReference>
<dbReference type="GO" id="GO:0015562">
    <property type="term" value="F:efflux transmembrane transporter activity"/>
    <property type="evidence" value="ECO:0007669"/>
    <property type="project" value="InterPro"/>
</dbReference>
<dbReference type="SUPFAM" id="SSF56954">
    <property type="entry name" value="Outer membrane efflux proteins (OEP)"/>
    <property type="match status" value="1"/>
</dbReference>
<sequence length="493" mass="54331">MKTPPPLPFPRSRHQHWQIAIAALCLALAGCQSMAPDYERPAAPVAEHFPQAGTGTADAPSLAWQDYFADTTLQDLIQEALANNRDLRSAIQRVEGARALYGVQRADLFPGLNAQGSFGRSRTPEDMSLIGRPMVLSEYRVGFGITNWELDFWGRIRSLRDAALETFLAAESAQRASAISLVAQVANSYLNLRELDQRILIAEKTIESRQESVRIFQRRFDVGSTSKLDLKQVQALLAQAQTLRYQLQQSRAIELNALTLLVGKPVDLPPASHAFSETKMLHQLKPGLPSDVLTQRPDIIAAEHILKSANANIGAARAAFFPRVTLTTSLGTASRELDGLFDTGSHAWSFAPSISLPIFDGWRNRSNLELANVRRDLAVTSYEQTIQTAFREVADALAAQHSIRQQLVSQQEMLDAQAERARLAKLRYDHGATSYFEVLDAERSLLEVEQQLVQMQRALFSSQVSLYAALGGGSHSITVPPPSTTPAARQPSN</sequence>
<dbReference type="PANTHER" id="PTHR30203:SF33">
    <property type="entry name" value="BLR4455 PROTEIN"/>
    <property type="match status" value="1"/>
</dbReference>
<dbReference type="RefSeq" id="WP_011478537.1">
    <property type="nucleotide sequence ID" value="NC_007947.1"/>
</dbReference>
<evidence type="ECO:0000313" key="4">
    <source>
        <dbReference type="Proteomes" id="UP000002440"/>
    </source>
</evidence>
<keyword evidence="2" id="KW-1134">Transmembrane beta strand</keyword>
<evidence type="ECO:0000256" key="2">
    <source>
        <dbReference type="RuleBase" id="RU362097"/>
    </source>
</evidence>
<keyword evidence="2" id="KW-0564">Palmitate</keyword>
<feature type="chain" id="PRO_5001442042" evidence="2">
    <location>
        <begin position="36"/>
        <end position="493"/>
    </location>
</feature>
<dbReference type="Gene3D" id="1.20.1600.10">
    <property type="entry name" value="Outer membrane efflux proteins (OEP)"/>
    <property type="match status" value="1"/>
</dbReference>
<keyword evidence="2" id="KW-0812">Transmembrane</keyword>
<keyword evidence="2" id="KW-0732">Signal</keyword>
<dbReference type="OrthoDB" id="9770517at2"/>
<evidence type="ECO:0000256" key="1">
    <source>
        <dbReference type="ARBA" id="ARBA00007613"/>
    </source>
</evidence>
<feature type="signal peptide" evidence="2">
    <location>
        <begin position="1"/>
        <end position="35"/>
    </location>
</feature>
<dbReference type="PANTHER" id="PTHR30203">
    <property type="entry name" value="OUTER MEMBRANE CATION EFFLUX PROTEIN"/>
    <property type="match status" value="1"/>
</dbReference>
<gene>
    <name evidence="3" type="ordered locus">Mfla_0169</name>
</gene>
<evidence type="ECO:0000313" key="3">
    <source>
        <dbReference type="EMBL" id="ABE48440.1"/>
    </source>
</evidence>
<dbReference type="InterPro" id="IPR003423">
    <property type="entry name" value="OMP_efflux"/>
</dbReference>
<name>Q1H4Z7_METFK</name>
<dbReference type="Pfam" id="PF02321">
    <property type="entry name" value="OEP"/>
    <property type="match status" value="2"/>
</dbReference>
<dbReference type="InterPro" id="IPR010131">
    <property type="entry name" value="MdtP/NodT-like"/>
</dbReference>
<keyword evidence="2" id="KW-0472">Membrane</keyword>
<protein>
    <submittedName>
        <fullName evidence="3">RND efflux system, outer membrane lipoprotein, NodT</fullName>
    </submittedName>
</protein>
<dbReference type="HOGENOM" id="CLU_012817_13_3_4"/>
<dbReference type="eggNOG" id="COG1538">
    <property type="taxonomic scope" value="Bacteria"/>
</dbReference>
<keyword evidence="4" id="KW-1185">Reference proteome</keyword>
<dbReference type="AlphaFoldDB" id="Q1H4Z7"/>
<accession>Q1H4Z7</accession>
<proteinExistence type="inferred from homology"/>
<comment type="subcellular location">
    <subcellularLocation>
        <location evidence="2">Cell membrane</location>
        <topology evidence="2">Lipid-anchor</topology>
    </subcellularLocation>
</comment>
<organism evidence="3 4">
    <name type="scientific">Methylobacillus flagellatus (strain ATCC 51484 / DSM 6875 / VKM B-1610 / KT)</name>
    <dbReference type="NCBI Taxonomy" id="265072"/>
    <lineage>
        <taxon>Bacteria</taxon>
        <taxon>Pseudomonadati</taxon>
        <taxon>Pseudomonadota</taxon>
        <taxon>Betaproteobacteria</taxon>
        <taxon>Nitrosomonadales</taxon>
        <taxon>Methylophilaceae</taxon>
        <taxon>Methylobacillus</taxon>
    </lineage>
</organism>
<dbReference type="STRING" id="265072.Mfla_0169"/>
<dbReference type="EMBL" id="CP000284">
    <property type="protein sequence ID" value="ABE48440.1"/>
    <property type="molecule type" value="Genomic_DNA"/>
</dbReference>